<keyword evidence="3" id="KW-1185">Reference proteome</keyword>
<protein>
    <submittedName>
        <fullName evidence="2">Uncharacterized protein</fullName>
    </submittedName>
</protein>
<name>A0A0E0IDL1_ORYNI</name>
<accession>A0A0E0IDL1</accession>
<evidence type="ECO:0000256" key="1">
    <source>
        <dbReference type="SAM" id="MobiDB-lite"/>
    </source>
</evidence>
<evidence type="ECO:0000313" key="3">
    <source>
        <dbReference type="Proteomes" id="UP000006591"/>
    </source>
</evidence>
<reference evidence="2" key="1">
    <citation type="submission" date="2015-04" db="UniProtKB">
        <authorList>
            <consortium name="EnsemblPlants"/>
        </authorList>
    </citation>
    <scope>IDENTIFICATION</scope>
    <source>
        <strain evidence="2">SL10</strain>
    </source>
</reference>
<sequence length="428" mass="46471">MPSSPWIPTAGAPPPRAAPAVVYSWLSERHPVKEAGAGAGASNAQESRPRVSPAENSEVETREHEEKVNKYQAVLAARLKAKYFSGKAFGKENVFEEMTIQSETILLSRCPFSSLFADPAKFCREKSCTKEDIYPSLTNASFAKHNHLSLVREDSSNTNIPGPPLPIIPVHLSTYMASFICKCPWNHGGQIGSRSAVLAWLRGAATLVVGGVLLRRRLPREQQLELACELGLLVPEAGVLAADVGAAPQCAVELVEEAAVGAAEVLDLRPQLAELPLLAHPRPPRRLPVRHHPPPPPLLLRRRSHALQAVAAPVGARARRAIAAAAARGGRFFQDALQLKHRQRGGGVVAGGERSRGFLERRRRRGGDEVGLRRQRHVDEAVVVVVVVRGGAEEGRVWRREEVEARHLAMAAMVVVVHDRSCSLSLLG</sequence>
<dbReference type="AlphaFoldDB" id="A0A0E0IDL1"/>
<dbReference type="Proteomes" id="UP000006591">
    <property type="component" value="Chromosome 8"/>
</dbReference>
<dbReference type="HOGENOM" id="CLU_641554_0_0_1"/>
<feature type="region of interest" description="Disordered" evidence="1">
    <location>
        <begin position="34"/>
        <end position="67"/>
    </location>
</feature>
<dbReference type="PANTHER" id="PTHR36078">
    <property type="entry name" value="BNACNNG21220D PROTEIN"/>
    <property type="match status" value="1"/>
</dbReference>
<proteinExistence type="predicted"/>
<organism evidence="2">
    <name type="scientific">Oryza nivara</name>
    <name type="common">Indian wild rice</name>
    <name type="synonym">Oryza sativa f. spontanea</name>
    <dbReference type="NCBI Taxonomy" id="4536"/>
    <lineage>
        <taxon>Eukaryota</taxon>
        <taxon>Viridiplantae</taxon>
        <taxon>Streptophyta</taxon>
        <taxon>Embryophyta</taxon>
        <taxon>Tracheophyta</taxon>
        <taxon>Spermatophyta</taxon>
        <taxon>Magnoliopsida</taxon>
        <taxon>Liliopsida</taxon>
        <taxon>Poales</taxon>
        <taxon>Poaceae</taxon>
        <taxon>BOP clade</taxon>
        <taxon>Oryzoideae</taxon>
        <taxon>Oryzeae</taxon>
        <taxon>Oryzinae</taxon>
        <taxon>Oryza</taxon>
    </lineage>
</organism>
<dbReference type="EnsemblPlants" id="ONIVA08G20720.1">
    <property type="protein sequence ID" value="ONIVA08G20720.1"/>
    <property type="gene ID" value="ONIVA08G20720"/>
</dbReference>
<dbReference type="eggNOG" id="ENOG502R715">
    <property type="taxonomic scope" value="Eukaryota"/>
</dbReference>
<evidence type="ECO:0000313" key="2">
    <source>
        <dbReference type="EnsemblPlants" id="ONIVA08G20720.1"/>
    </source>
</evidence>
<reference evidence="2" key="2">
    <citation type="submission" date="2018-04" db="EMBL/GenBank/DDBJ databases">
        <title>OnivRS2 (Oryza nivara Reference Sequence Version 2).</title>
        <authorList>
            <person name="Zhang J."/>
            <person name="Kudrna D."/>
            <person name="Lee S."/>
            <person name="Talag J."/>
            <person name="Rajasekar S."/>
            <person name="Welchert J."/>
            <person name="Hsing Y.-I."/>
            <person name="Wing R.A."/>
        </authorList>
    </citation>
    <scope>NUCLEOTIDE SEQUENCE [LARGE SCALE GENOMIC DNA]</scope>
    <source>
        <strain evidence="2">SL10</strain>
    </source>
</reference>
<dbReference type="PANTHER" id="PTHR36078:SF3">
    <property type="entry name" value="OS08G0487000 PROTEIN"/>
    <property type="match status" value="1"/>
</dbReference>
<dbReference type="Gramene" id="ONIVA08G20720.1">
    <property type="protein sequence ID" value="ONIVA08G20720.1"/>
    <property type="gene ID" value="ONIVA08G20720"/>
</dbReference>